<evidence type="ECO:0000313" key="3">
    <source>
        <dbReference type="Proteomes" id="UP000069940"/>
    </source>
</evidence>
<keyword evidence="3" id="KW-1185">Reference proteome</keyword>
<dbReference type="PANTHER" id="PTHR11012:SF55">
    <property type="entry name" value="BHLH DOMAIN-CONTAINING PROTEIN"/>
    <property type="match status" value="1"/>
</dbReference>
<dbReference type="Pfam" id="PF02958">
    <property type="entry name" value="EcKL"/>
    <property type="match status" value="1"/>
</dbReference>
<dbReference type="InterPro" id="IPR011009">
    <property type="entry name" value="Kinase-like_dom_sf"/>
</dbReference>
<dbReference type="RefSeq" id="XP_019558935.3">
    <property type="nucleotide sequence ID" value="XM_019703390.3"/>
</dbReference>
<dbReference type="EnsemblMetazoa" id="AALFPA23_013266.R19206">
    <property type="protein sequence ID" value="AALFPA23_013266.P19206"/>
    <property type="gene ID" value="AALFPA23_013266"/>
</dbReference>
<dbReference type="InterPro" id="IPR004119">
    <property type="entry name" value="EcKL"/>
</dbReference>
<sequence>MSKPPVIRNLKEFLEPVLEPGVKVLGYKSSFLTAPGDNYGSTMLALTVEVTSATGDELEQLPLVAKMRPTSEEFLEIFQIDVTFVKEAAVYSQIVPAMIKLQQEMGLPDEETIDVFCRCYNTRVSLDPDSDKVDADGVMLFENLKLAGFITEDRRKGFTRELAEFILKKLAQFHAIPIALRLLKPEVFKSSVQKFLVKIDIDAGLSEQTIQRMLTVIEADLKKAGVKEQLIKRLLERIDDCRKRQANLVSDEVNQYCSMLHNDLWVNNMMIKYGDTGKPTGLKFVDFQLIQMDSLVRDILFFLLTSVSDANLAHSTDHYFNVYFEGLRFHLARLKCPNMSQFTYQSFLEEINRVAPRELYHIVAMLRVVLAKKESIPEHSELDAELFCNDNLVEEDYYRKLLLVVTIYDQQGWV</sequence>
<name>A0ABM1YYJ6_AEDAL</name>
<dbReference type="SUPFAM" id="SSF56112">
    <property type="entry name" value="Protein kinase-like (PK-like)"/>
    <property type="match status" value="1"/>
</dbReference>
<reference evidence="2" key="2">
    <citation type="submission" date="2025-05" db="UniProtKB">
        <authorList>
            <consortium name="EnsemblMetazoa"/>
        </authorList>
    </citation>
    <scope>IDENTIFICATION</scope>
    <source>
        <strain evidence="2">Foshan</strain>
    </source>
</reference>
<dbReference type="Gene3D" id="3.90.1200.10">
    <property type="match status" value="1"/>
</dbReference>
<reference evidence="3" key="1">
    <citation type="journal article" date="2015" name="Proc. Natl. Acad. Sci. U.S.A.">
        <title>Genome sequence of the Asian Tiger mosquito, Aedes albopictus, reveals insights into its biology, genetics, and evolution.</title>
        <authorList>
            <person name="Chen X.G."/>
            <person name="Jiang X."/>
            <person name="Gu J."/>
            <person name="Xu M."/>
            <person name="Wu Y."/>
            <person name="Deng Y."/>
            <person name="Zhang C."/>
            <person name="Bonizzoni M."/>
            <person name="Dermauw W."/>
            <person name="Vontas J."/>
            <person name="Armbruster P."/>
            <person name="Huang X."/>
            <person name="Yang Y."/>
            <person name="Zhang H."/>
            <person name="He W."/>
            <person name="Peng H."/>
            <person name="Liu Y."/>
            <person name="Wu K."/>
            <person name="Chen J."/>
            <person name="Lirakis M."/>
            <person name="Topalis P."/>
            <person name="Van Leeuwen T."/>
            <person name="Hall A.B."/>
            <person name="Jiang X."/>
            <person name="Thorpe C."/>
            <person name="Mueller R.L."/>
            <person name="Sun C."/>
            <person name="Waterhouse R.M."/>
            <person name="Yan G."/>
            <person name="Tu Z.J."/>
            <person name="Fang X."/>
            <person name="James A.A."/>
        </authorList>
    </citation>
    <scope>NUCLEOTIDE SEQUENCE [LARGE SCALE GENOMIC DNA]</scope>
    <source>
        <strain evidence="3">Foshan</strain>
    </source>
</reference>
<dbReference type="InterPro" id="IPR015897">
    <property type="entry name" value="CHK_kinase-like"/>
</dbReference>
<dbReference type="GeneID" id="109427799"/>
<dbReference type="SMART" id="SM00587">
    <property type="entry name" value="CHK"/>
    <property type="match status" value="1"/>
</dbReference>
<proteinExistence type="predicted"/>
<protein>
    <recommendedName>
        <fullName evidence="1">CHK kinase-like domain-containing protein</fullName>
    </recommendedName>
</protein>
<organism evidence="2 3">
    <name type="scientific">Aedes albopictus</name>
    <name type="common">Asian tiger mosquito</name>
    <name type="synonym">Stegomyia albopicta</name>
    <dbReference type="NCBI Taxonomy" id="7160"/>
    <lineage>
        <taxon>Eukaryota</taxon>
        <taxon>Metazoa</taxon>
        <taxon>Ecdysozoa</taxon>
        <taxon>Arthropoda</taxon>
        <taxon>Hexapoda</taxon>
        <taxon>Insecta</taxon>
        <taxon>Pterygota</taxon>
        <taxon>Neoptera</taxon>
        <taxon>Endopterygota</taxon>
        <taxon>Diptera</taxon>
        <taxon>Nematocera</taxon>
        <taxon>Culicoidea</taxon>
        <taxon>Culicidae</taxon>
        <taxon>Culicinae</taxon>
        <taxon>Aedini</taxon>
        <taxon>Aedes</taxon>
        <taxon>Stegomyia</taxon>
    </lineage>
</organism>
<evidence type="ECO:0000259" key="1">
    <source>
        <dbReference type="SMART" id="SM00587"/>
    </source>
</evidence>
<accession>A0ABM1YYJ6</accession>
<feature type="domain" description="CHK kinase-like" evidence="1">
    <location>
        <begin position="139"/>
        <end position="333"/>
    </location>
</feature>
<dbReference type="Proteomes" id="UP000069940">
    <property type="component" value="Unassembled WGS sequence"/>
</dbReference>
<evidence type="ECO:0000313" key="2">
    <source>
        <dbReference type="EnsemblMetazoa" id="AALFPA23_013266.P19206"/>
    </source>
</evidence>
<dbReference type="PANTHER" id="PTHR11012">
    <property type="entry name" value="PROTEIN KINASE-LIKE DOMAIN-CONTAINING"/>
    <property type="match status" value="1"/>
</dbReference>